<comment type="similarity">
    <text evidence="8">Belongs to the DNA polymerase type-B-like family. GLD2 subfamily.</text>
</comment>
<dbReference type="EMBL" id="GEDV01007034">
    <property type="protein sequence ID" value="JAP81523.1"/>
    <property type="molecule type" value="Transcribed_RNA"/>
</dbReference>
<proteinExistence type="inferred from homology"/>
<dbReference type="GO" id="GO:0046872">
    <property type="term" value="F:metal ion binding"/>
    <property type="evidence" value="ECO:0007669"/>
    <property type="project" value="UniProtKB-KW"/>
</dbReference>
<evidence type="ECO:0000256" key="2">
    <source>
        <dbReference type="ARBA" id="ARBA00001946"/>
    </source>
</evidence>
<dbReference type="InterPro" id="IPR054708">
    <property type="entry name" value="MTPAP-like_central"/>
</dbReference>
<comment type="cofactor">
    <cofactor evidence="1">
        <name>Mn(2+)</name>
        <dbReference type="ChEBI" id="CHEBI:29035"/>
    </cofactor>
</comment>
<keyword evidence="4" id="KW-0963">Cytoplasm</keyword>
<evidence type="ECO:0000256" key="5">
    <source>
        <dbReference type="ARBA" id="ARBA00022679"/>
    </source>
</evidence>
<dbReference type="AlphaFoldDB" id="A0A131YQJ1"/>
<sequence>MLPRERLLPWGRLLPGERLPNPIAQSNGPPGGMLPTRGFPQAGRQCKRSWDGEEDERPWVKRQLIAADQDEWASVSAALWAHYHQHRHTEDLLARKLELHGRLLGKLRTLFPQCGLYIVGSSLTGFGSNKSDADMCLMITVDQVDQQRQARAILTRVARLLTKTGWCTGGRPEVIHAKVPIVRFRDRTTGVEVDMNVNNVVGLRNTRLLQCYAQLDPRTAPLVLAVKAWAAGRRINEAKHGTLSSYSLALMVIQYLQCGCEPAVLPSLQKMQPGRFCSDGDVRLLRLGEDRPPWRSANTQSLGALFVGFLDYFANRFGFSRSCVSVRQGAPISRLEAVSAAGTARRSQWKYICVEEPFDQSNTARAVYNWDMYQQIVRAFHDTLEQLQNSHSPECLLLPLC</sequence>
<dbReference type="CDD" id="cd05402">
    <property type="entry name" value="NT_PAP_TUTase"/>
    <property type="match status" value="1"/>
</dbReference>
<accession>A0A131YQJ1</accession>
<evidence type="ECO:0000256" key="8">
    <source>
        <dbReference type="ARBA" id="ARBA00038491"/>
    </source>
</evidence>
<dbReference type="Gene3D" id="1.10.1410.10">
    <property type="match status" value="1"/>
</dbReference>
<comment type="subcellular location">
    <subcellularLocation>
        <location evidence="3">Cytoplasm</location>
    </subcellularLocation>
</comment>
<keyword evidence="6" id="KW-0479">Metal-binding</keyword>
<dbReference type="InterPro" id="IPR002058">
    <property type="entry name" value="PAP_assoc"/>
</dbReference>
<dbReference type="SUPFAM" id="SSF81301">
    <property type="entry name" value="Nucleotidyltransferase"/>
    <property type="match status" value="1"/>
</dbReference>
<organism evidence="12">
    <name type="scientific">Rhipicephalus appendiculatus</name>
    <name type="common">Brown ear tick</name>
    <dbReference type="NCBI Taxonomy" id="34631"/>
    <lineage>
        <taxon>Eukaryota</taxon>
        <taxon>Metazoa</taxon>
        <taxon>Ecdysozoa</taxon>
        <taxon>Arthropoda</taxon>
        <taxon>Chelicerata</taxon>
        <taxon>Arachnida</taxon>
        <taxon>Acari</taxon>
        <taxon>Parasitiformes</taxon>
        <taxon>Ixodida</taxon>
        <taxon>Ixodoidea</taxon>
        <taxon>Ixodidae</taxon>
        <taxon>Rhipicephalinae</taxon>
        <taxon>Rhipicephalus</taxon>
        <taxon>Rhipicephalus</taxon>
    </lineage>
</organism>
<evidence type="ECO:0000259" key="10">
    <source>
        <dbReference type="Pfam" id="PF03828"/>
    </source>
</evidence>
<evidence type="ECO:0000313" key="12">
    <source>
        <dbReference type="EMBL" id="JAP81523.1"/>
    </source>
</evidence>
<dbReference type="SUPFAM" id="SSF81631">
    <property type="entry name" value="PAP/OAS1 substrate-binding domain"/>
    <property type="match status" value="1"/>
</dbReference>
<dbReference type="GO" id="GO:1990817">
    <property type="term" value="F:poly(A) RNA polymerase activity"/>
    <property type="evidence" value="ECO:0007669"/>
    <property type="project" value="TreeGrafter"/>
</dbReference>
<evidence type="ECO:0000256" key="9">
    <source>
        <dbReference type="SAM" id="MobiDB-lite"/>
    </source>
</evidence>
<dbReference type="Gene3D" id="3.30.460.10">
    <property type="entry name" value="Beta Polymerase, domain 2"/>
    <property type="match status" value="1"/>
</dbReference>
<dbReference type="PANTHER" id="PTHR12271">
    <property type="entry name" value="POLY A POLYMERASE CID PAP -RELATED"/>
    <property type="match status" value="1"/>
</dbReference>
<evidence type="ECO:0000259" key="11">
    <source>
        <dbReference type="Pfam" id="PF22600"/>
    </source>
</evidence>
<feature type="region of interest" description="Disordered" evidence="9">
    <location>
        <begin position="20"/>
        <end position="54"/>
    </location>
</feature>
<evidence type="ECO:0000256" key="6">
    <source>
        <dbReference type="ARBA" id="ARBA00022723"/>
    </source>
</evidence>
<evidence type="ECO:0000256" key="4">
    <source>
        <dbReference type="ARBA" id="ARBA00022490"/>
    </source>
</evidence>
<keyword evidence="5" id="KW-0808">Transferase</keyword>
<evidence type="ECO:0000256" key="7">
    <source>
        <dbReference type="ARBA" id="ARBA00022842"/>
    </source>
</evidence>
<evidence type="ECO:0000256" key="1">
    <source>
        <dbReference type="ARBA" id="ARBA00001936"/>
    </source>
</evidence>
<dbReference type="GO" id="GO:0031123">
    <property type="term" value="P:RNA 3'-end processing"/>
    <property type="evidence" value="ECO:0007669"/>
    <property type="project" value="TreeGrafter"/>
</dbReference>
<reference evidence="12" key="1">
    <citation type="journal article" date="2016" name="Ticks Tick Borne Dis.">
        <title>De novo assembly and annotation of the salivary gland transcriptome of Rhipicephalus appendiculatus male and female ticks during blood feeding.</title>
        <authorList>
            <person name="de Castro M.H."/>
            <person name="de Klerk D."/>
            <person name="Pienaar R."/>
            <person name="Latif A.A."/>
            <person name="Rees D.J."/>
            <person name="Mans B.J."/>
        </authorList>
    </citation>
    <scope>NUCLEOTIDE SEQUENCE</scope>
    <source>
        <tissue evidence="12">Salivary glands</tissue>
    </source>
</reference>
<name>A0A131YQJ1_RHIAP</name>
<evidence type="ECO:0000256" key="3">
    <source>
        <dbReference type="ARBA" id="ARBA00004496"/>
    </source>
</evidence>
<protein>
    <submittedName>
        <fullName evidence="12">Poly(A) RNA polymerase GLD2</fullName>
    </submittedName>
</protein>
<feature type="domain" description="PAP-associated" evidence="10">
    <location>
        <begin position="301"/>
        <end position="362"/>
    </location>
</feature>
<keyword evidence="7" id="KW-0460">Magnesium</keyword>
<feature type="domain" description="Poly(A) RNA polymerase mitochondrial-like central palm" evidence="11">
    <location>
        <begin position="76"/>
        <end position="214"/>
    </location>
</feature>
<dbReference type="InterPro" id="IPR043519">
    <property type="entry name" value="NT_sf"/>
</dbReference>
<dbReference type="GO" id="GO:0005737">
    <property type="term" value="C:cytoplasm"/>
    <property type="evidence" value="ECO:0007669"/>
    <property type="project" value="UniProtKB-SubCell"/>
</dbReference>
<dbReference type="PANTHER" id="PTHR12271:SF40">
    <property type="entry name" value="POLY(A) RNA POLYMERASE GLD2"/>
    <property type="match status" value="1"/>
</dbReference>
<dbReference type="Pfam" id="PF22600">
    <property type="entry name" value="MTPAP-like_central"/>
    <property type="match status" value="1"/>
</dbReference>
<comment type="cofactor">
    <cofactor evidence="2">
        <name>Mg(2+)</name>
        <dbReference type="ChEBI" id="CHEBI:18420"/>
    </cofactor>
</comment>
<dbReference type="Pfam" id="PF03828">
    <property type="entry name" value="PAP_assoc"/>
    <property type="match status" value="1"/>
</dbReference>